<keyword evidence="4" id="KW-0479">Metal-binding</keyword>
<gene>
    <name evidence="8" type="ORF">RFN29_15720</name>
</gene>
<accession>A0ABU4Z3V6</accession>
<dbReference type="PANTHER" id="PTHR42953:SF1">
    <property type="entry name" value="METAL-BINDING PROTEIN HI_0362-RELATED"/>
    <property type="match status" value="1"/>
</dbReference>
<dbReference type="CDD" id="cd01137">
    <property type="entry name" value="PsaA"/>
    <property type="match status" value="1"/>
</dbReference>
<proteinExistence type="inferred from homology"/>
<dbReference type="EMBL" id="JAVIJC010000015">
    <property type="protein sequence ID" value="MDX8493025.1"/>
    <property type="molecule type" value="Genomic_DNA"/>
</dbReference>
<evidence type="ECO:0000313" key="9">
    <source>
        <dbReference type="Proteomes" id="UP001271249"/>
    </source>
</evidence>
<evidence type="ECO:0000256" key="5">
    <source>
        <dbReference type="ARBA" id="ARBA00022729"/>
    </source>
</evidence>
<evidence type="ECO:0000256" key="7">
    <source>
        <dbReference type="SAM" id="SignalP"/>
    </source>
</evidence>
<keyword evidence="3 6" id="KW-0813">Transport</keyword>
<dbReference type="InterPro" id="IPR006128">
    <property type="entry name" value="Lipoprotein_PsaA-like"/>
</dbReference>
<sequence length="302" mass="32522">MKRLTLLGTVAIAALIALSGAASAKTLKVVTSFTVLGDIAKQVGGSNVEVKNIVPPDGDPHEYEPTPDDAKNLKEADVVIVSGLGLEGWMDRLISGSGYTGTPVVASEGINTRTMKEDGEPVTDPHVWNSPVNVQVWVKNIEKAYEGADPEAAELFKANAENYTKELKDLDAYARSKIDPIPQEKRKVLTSHDVFGYFGREYGVTFLAPLGLSTEGEASAADVAKLIAQIKKEGVKVYFFENSNDPRLVQQIASATGAQSGGELYVEALSKEDGPAPTFEKMFRYNVDQLADAMAKQNVAEQ</sequence>
<dbReference type="Proteomes" id="UP001271249">
    <property type="component" value="Unassembled WGS sequence"/>
</dbReference>
<dbReference type="PRINTS" id="PR00691">
    <property type="entry name" value="ADHESINB"/>
</dbReference>
<dbReference type="InterPro" id="IPR006129">
    <property type="entry name" value="AdhesinB"/>
</dbReference>
<dbReference type="Gene3D" id="3.40.50.1980">
    <property type="entry name" value="Nitrogenase molybdenum iron protein domain"/>
    <property type="match status" value="2"/>
</dbReference>
<dbReference type="Pfam" id="PF01297">
    <property type="entry name" value="ZnuA"/>
    <property type="match status" value="1"/>
</dbReference>
<feature type="signal peptide" evidence="7">
    <location>
        <begin position="1"/>
        <end position="24"/>
    </location>
</feature>
<comment type="caution">
    <text evidence="8">The sequence shown here is derived from an EMBL/GenBank/DDBJ whole genome shotgun (WGS) entry which is preliminary data.</text>
</comment>
<evidence type="ECO:0000256" key="2">
    <source>
        <dbReference type="ARBA" id="ARBA00011028"/>
    </source>
</evidence>
<dbReference type="InterPro" id="IPR006127">
    <property type="entry name" value="ZnuA-like"/>
</dbReference>
<name>A0ABU4Z3V6_9HYPH</name>
<keyword evidence="5 7" id="KW-0732">Signal</keyword>
<reference evidence="8 9" key="1">
    <citation type="submission" date="2023-08" db="EMBL/GenBank/DDBJ databases">
        <title>Implementing the SeqCode for naming new Mesorhizobium species isolated from Vachellia karroo root nodules.</title>
        <authorList>
            <person name="Van Lill M."/>
        </authorList>
    </citation>
    <scope>NUCLEOTIDE SEQUENCE [LARGE SCALE GENOMIC DNA]</scope>
    <source>
        <strain evidence="8 9">VK22B</strain>
    </source>
</reference>
<dbReference type="PRINTS" id="PR00690">
    <property type="entry name" value="ADHESNFAMILY"/>
</dbReference>
<dbReference type="PANTHER" id="PTHR42953">
    <property type="entry name" value="HIGH-AFFINITY ZINC UPTAKE SYSTEM PROTEIN ZNUA-RELATED"/>
    <property type="match status" value="1"/>
</dbReference>
<organism evidence="8 9">
    <name type="scientific">Mesorhizobium captivum</name>
    <dbReference type="NCBI Taxonomy" id="3072319"/>
    <lineage>
        <taxon>Bacteria</taxon>
        <taxon>Pseudomonadati</taxon>
        <taxon>Pseudomonadota</taxon>
        <taxon>Alphaproteobacteria</taxon>
        <taxon>Hyphomicrobiales</taxon>
        <taxon>Phyllobacteriaceae</taxon>
        <taxon>Mesorhizobium</taxon>
    </lineage>
</organism>
<dbReference type="RefSeq" id="WP_320227007.1">
    <property type="nucleotide sequence ID" value="NZ_JAVIJC010000015.1"/>
</dbReference>
<keyword evidence="9" id="KW-1185">Reference proteome</keyword>
<dbReference type="SUPFAM" id="SSF53807">
    <property type="entry name" value="Helical backbone' metal receptor"/>
    <property type="match status" value="1"/>
</dbReference>
<evidence type="ECO:0000256" key="3">
    <source>
        <dbReference type="ARBA" id="ARBA00022448"/>
    </source>
</evidence>
<evidence type="ECO:0000256" key="1">
    <source>
        <dbReference type="ARBA" id="ARBA00004196"/>
    </source>
</evidence>
<dbReference type="InterPro" id="IPR050492">
    <property type="entry name" value="Bact_metal-bind_prot9"/>
</dbReference>
<evidence type="ECO:0000313" key="8">
    <source>
        <dbReference type="EMBL" id="MDX8493025.1"/>
    </source>
</evidence>
<evidence type="ECO:0000256" key="4">
    <source>
        <dbReference type="ARBA" id="ARBA00022723"/>
    </source>
</evidence>
<feature type="chain" id="PRO_5045372280" evidence="7">
    <location>
        <begin position="25"/>
        <end position="302"/>
    </location>
</feature>
<evidence type="ECO:0000256" key="6">
    <source>
        <dbReference type="RuleBase" id="RU003512"/>
    </source>
</evidence>
<comment type="subcellular location">
    <subcellularLocation>
        <location evidence="1">Cell envelope</location>
    </subcellularLocation>
</comment>
<comment type="similarity">
    <text evidence="2 6">Belongs to the bacterial solute-binding protein 9 family.</text>
</comment>
<protein>
    <submittedName>
        <fullName evidence="8">Metal ABC transporter substrate-binding protein</fullName>
    </submittedName>
</protein>